<feature type="compositionally biased region" description="Basic and acidic residues" evidence="1">
    <location>
        <begin position="577"/>
        <end position="593"/>
    </location>
</feature>
<dbReference type="Pfam" id="PF01841">
    <property type="entry name" value="Transglut_core"/>
    <property type="match status" value="1"/>
</dbReference>
<feature type="compositionally biased region" description="Polar residues" evidence="1">
    <location>
        <begin position="555"/>
        <end position="576"/>
    </location>
</feature>
<feature type="transmembrane region" description="Helical" evidence="2">
    <location>
        <begin position="142"/>
        <end position="160"/>
    </location>
</feature>
<dbReference type="PANTHER" id="PTHR42736">
    <property type="entry name" value="PROTEIN-GLUTAMINE GAMMA-GLUTAMYLTRANSFERASE"/>
    <property type="match status" value="1"/>
</dbReference>
<name>A0ABY9KX27_9BACI</name>
<keyword evidence="2" id="KW-0812">Transmembrane</keyword>
<dbReference type="Proteomes" id="UP001180087">
    <property type="component" value="Chromosome"/>
</dbReference>
<dbReference type="Gene3D" id="3.10.620.30">
    <property type="match status" value="1"/>
</dbReference>
<feature type="region of interest" description="Disordered" evidence="1">
    <location>
        <begin position="555"/>
        <end position="623"/>
    </location>
</feature>
<dbReference type="EMBL" id="CP129113">
    <property type="protein sequence ID" value="WLV25276.1"/>
    <property type="molecule type" value="Genomic_DNA"/>
</dbReference>
<feature type="transmembrane region" description="Helical" evidence="2">
    <location>
        <begin position="42"/>
        <end position="62"/>
    </location>
</feature>
<evidence type="ECO:0000259" key="3">
    <source>
        <dbReference type="SMART" id="SM00460"/>
    </source>
</evidence>
<dbReference type="InterPro" id="IPR038765">
    <property type="entry name" value="Papain-like_cys_pep_sf"/>
</dbReference>
<keyword evidence="2" id="KW-1133">Transmembrane helix</keyword>
<dbReference type="SMART" id="SM00460">
    <property type="entry name" value="TGc"/>
    <property type="match status" value="1"/>
</dbReference>
<sequence length="747" mass="85066">MIRQRTMQPVILEAIMYLFAWLLFLEWIYPVGRVAELTGIPILIMFSGWCFLISLLSIRWWLGLILKGAALIFALQKICYKGSFLEGSWVGRFSEELSNNLSVLFSGTWQNLNEMFRVLLILVLIWLMSYLLHYWFVLMKRVLLFVLATIVYVSLLSTFLDYDAKMAIVRIFIYSILAFGLANILKTVDKEVVALPAGKQLSKALIALLAFMLVTLGVAVASPQFEPQWTDPVPDVKQFAQEKLGVRLGSPMRRVGYGEDDRQLGGSFVQDYSPVFKAIVQTDNYWRIETKDFYTGKGWKRSVARPLEKQMDGFIELTDYEAGSEHAKQQIGKLEFEDDKALDKLLYPYGVERVGGDADFYLEPISEAIHIEKDGKDAHPKSYNIEYSYPQYDVGKLQKAHGSEPEAIVDLYTQLPAQLPERIGKLANQIISGEKNRYDQAKAIEQYFHQNSYSYETANVPIPKDRQDYVDQFLFNSKAGYCDNFSTAMVVMLRSQGIPARWAKGFTSGDRVGSEEVSGERFYVYEVTNANAHSWVEVYFPGSGWVPFEPTQGFSNEAQFNQSSPEHQQTPNLNAENKSDERSDTKENKKRPDTSTAERQPKEELGNDQVHKKASPAMKKPGKASGKSYLLAIVIAIVVIIAAILYYKRWRIRTALVRKKLQKPDSIDSEEKAYKHVLALLSAKGLPKEKGQTLREYAERVEQAGIGSEFKELTEMYEGLIYSGKSREMSKQAFISCWERLTSRILA</sequence>
<protein>
    <submittedName>
        <fullName evidence="4">TransglutaminaseTgpA domain-containing protein</fullName>
    </submittedName>
</protein>
<organism evidence="4 5">
    <name type="scientific">Aciduricibacillus chroicocephali</name>
    <dbReference type="NCBI Taxonomy" id="3054939"/>
    <lineage>
        <taxon>Bacteria</taxon>
        <taxon>Bacillati</taxon>
        <taxon>Bacillota</taxon>
        <taxon>Bacilli</taxon>
        <taxon>Bacillales</taxon>
        <taxon>Bacillaceae</taxon>
        <taxon>Aciduricibacillus</taxon>
    </lineage>
</organism>
<dbReference type="SUPFAM" id="SSF54001">
    <property type="entry name" value="Cysteine proteinases"/>
    <property type="match status" value="1"/>
</dbReference>
<proteinExistence type="predicted"/>
<dbReference type="PANTHER" id="PTHR42736:SF1">
    <property type="entry name" value="PROTEIN-GLUTAMINE GAMMA-GLUTAMYLTRANSFERASE"/>
    <property type="match status" value="1"/>
</dbReference>
<feature type="compositionally biased region" description="Basic and acidic residues" evidence="1">
    <location>
        <begin position="599"/>
        <end position="611"/>
    </location>
</feature>
<feature type="transmembrane region" description="Helical" evidence="2">
    <location>
        <begin position="205"/>
        <end position="222"/>
    </location>
</feature>
<feature type="domain" description="Transglutaminase-like" evidence="3">
    <location>
        <begin position="474"/>
        <end position="552"/>
    </location>
</feature>
<accession>A0ABY9KX27</accession>
<keyword evidence="5" id="KW-1185">Reference proteome</keyword>
<keyword evidence="2" id="KW-0472">Membrane</keyword>
<reference evidence="4" key="1">
    <citation type="submission" date="2023-06" db="EMBL/GenBank/DDBJ databases">
        <title>A Treasure from Seagulls: Isolation and Description of Aciduricobacillus qingdaonensis gen. nov., sp. nov., a Rare Obligately Uric Acid-utilizing Member in the Family Bacillaceae.</title>
        <authorList>
            <person name="Liu W."/>
            <person name="Wang B."/>
        </authorList>
    </citation>
    <scope>NUCLEOTIDE SEQUENCE</scope>
    <source>
        <strain evidence="4">44XB</strain>
    </source>
</reference>
<dbReference type="InterPro" id="IPR025403">
    <property type="entry name" value="TgpA-like_C"/>
</dbReference>
<feature type="transmembrane region" description="Helical" evidence="2">
    <location>
        <begin position="118"/>
        <end position="136"/>
    </location>
</feature>
<dbReference type="InterPro" id="IPR002931">
    <property type="entry name" value="Transglutaminase-like"/>
</dbReference>
<feature type="transmembrane region" description="Helical" evidence="2">
    <location>
        <begin position="628"/>
        <end position="647"/>
    </location>
</feature>
<evidence type="ECO:0000313" key="5">
    <source>
        <dbReference type="Proteomes" id="UP001180087"/>
    </source>
</evidence>
<evidence type="ECO:0000256" key="2">
    <source>
        <dbReference type="SAM" id="Phobius"/>
    </source>
</evidence>
<feature type="transmembrane region" description="Helical" evidence="2">
    <location>
        <begin position="167"/>
        <end position="185"/>
    </location>
</feature>
<dbReference type="InterPro" id="IPR052901">
    <property type="entry name" value="Bact_TGase-like"/>
</dbReference>
<dbReference type="RefSeq" id="WP_348029064.1">
    <property type="nucleotide sequence ID" value="NZ_CP129113.1"/>
</dbReference>
<evidence type="ECO:0000256" key="1">
    <source>
        <dbReference type="SAM" id="MobiDB-lite"/>
    </source>
</evidence>
<feature type="transmembrane region" description="Helical" evidence="2">
    <location>
        <begin position="12"/>
        <end position="30"/>
    </location>
</feature>
<gene>
    <name evidence="4" type="ORF">QR721_03325</name>
</gene>
<dbReference type="Pfam" id="PF13559">
    <property type="entry name" value="DUF4129"/>
    <property type="match status" value="1"/>
</dbReference>
<evidence type="ECO:0000313" key="4">
    <source>
        <dbReference type="EMBL" id="WLV25276.1"/>
    </source>
</evidence>